<dbReference type="InParanoid" id="A0A4Q1BTT5"/>
<sequence>MLPSIILLSLTALSAFAIPAPDPVPAQVPGHQLRQATRDSVISALKREALGLKRRQTTAAPYPTCPNEQGQDSAHPFPAAVYLNTLGTYNEEFSVVGTAMSATLDECLETCRSTTGCVSINYNPNNNPTCSLLNTMETNLQAYMGVTYGVVGTDCASNAVNSNNQACCNVYSDTA</sequence>
<protein>
    <recommendedName>
        <fullName evidence="2">Apple domain-containing protein</fullName>
    </recommendedName>
</protein>
<dbReference type="Pfam" id="PF00024">
    <property type="entry name" value="PAN_1"/>
    <property type="match status" value="1"/>
</dbReference>
<feature type="chain" id="PRO_5020276592" description="Apple domain-containing protein" evidence="1">
    <location>
        <begin position="18"/>
        <end position="175"/>
    </location>
</feature>
<proteinExistence type="predicted"/>
<dbReference type="OrthoDB" id="160645at2759"/>
<evidence type="ECO:0000313" key="3">
    <source>
        <dbReference type="EMBL" id="RXK41410.1"/>
    </source>
</evidence>
<reference evidence="3 4" key="1">
    <citation type="submission" date="2016-06" db="EMBL/GenBank/DDBJ databases">
        <title>Evolution of pathogenesis and genome organization in the Tremellales.</title>
        <authorList>
            <person name="Cuomo C."/>
            <person name="Litvintseva A."/>
            <person name="Heitman J."/>
            <person name="Chen Y."/>
            <person name="Sun S."/>
            <person name="Springer D."/>
            <person name="Dromer F."/>
            <person name="Young S."/>
            <person name="Zeng Q."/>
            <person name="Chapman S."/>
            <person name="Gujja S."/>
            <person name="Saif S."/>
            <person name="Birren B."/>
        </authorList>
    </citation>
    <scope>NUCLEOTIDE SEQUENCE [LARGE SCALE GENOMIC DNA]</scope>
    <source>
        <strain evidence="3 4">ATCC 28783</strain>
    </source>
</reference>
<dbReference type="InterPro" id="IPR003609">
    <property type="entry name" value="Pan_app"/>
</dbReference>
<name>A0A4Q1BTT5_TREME</name>
<dbReference type="VEuPathDB" id="FungiDB:TREMEDRAFT_57085"/>
<comment type="caution">
    <text evidence="3">The sequence shown here is derived from an EMBL/GenBank/DDBJ whole genome shotgun (WGS) entry which is preliminary data.</text>
</comment>
<evidence type="ECO:0000256" key="1">
    <source>
        <dbReference type="SAM" id="SignalP"/>
    </source>
</evidence>
<keyword evidence="4" id="KW-1185">Reference proteome</keyword>
<gene>
    <name evidence="3" type="ORF">M231_01315</name>
</gene>
<accession>A0A4Q1BTT5</accession>
<dbReference type="AlphaFoldDB" id="A0A4Q1BTT5"/>
<dbReference type="Proteomes" id="UP000289152">
    <property type="component" value="Unassembled WGS sequence"/>
</dbReference>
<organism evidence="3 4">
    <name type="scientific">Tremella mesenterica</name>
    <name type="common">Jelly fungus</name>
    <dbReference type="NCBI Taxonomy" id="5217"/>
    <lineage>
        <taxon>Eukaryota</taxon>
        <taxon>Fungi</taxon>
        <taxon>Dikarya</taxon>
        <taxon>Basidiomycota</taxon>
        <taxon>Agaricomycotina</taxon>
        <taxon>Tremellomycetes</taxon>
        <taxon>Tremellales</taxon>
        <taxon>Tremellaceae</taxon>
        <taxon>Tremella</taxon>
    </lineage>
</organism>
<dbReference type="Gene3D" id="3.50.4.10">
    <property type="entry name" value="Hepatocyte Growth Factor"/>
    <property type="match status" value="1"/>
</dbReference>
<evidence type="ECO:0000313" key="4">
    <source>
        <dbReference type="Proteomes" id="UP000289152"/>
    </source>
</evidence>
<feature type="signal peptide" evidence="1">
    <location>
        <begin position="1"/>
        <end position="17"/>
    </location>
</feature>
<dbReference type="EMBL" id="SDIL01000009">
    <property type="protein sequence ID" value="RXK41410.1"/>
    <property type="molecule type" value="Genomic_DNA"/>
</dbReference>
<feature type="domain" description="Apple" evidence="2">
    <location>
        <begin position="100"/>
        <end position="136"/>
    </location>
</feature>
<keyword evidence="1" id="KW-0732">Signal</keyword>
<evidence type="ECO:0000259" key="2">
    <source>
        <dbReference type="Pfam" id="PF00024"/>
    </source>
</evidence>